<accession>A0A6A6GWN5</accession>
<dbReference type="FunFam" id="1.20.5.110:FF:000060">
    <property type="entry name" value="SNARE complex subunit (Syn8)"/>
    <property type="match status" value="1"/>
</dbReference>
<keyword evidence="4 10" id="KW-0812">Transmembrane</keyword>
<organism evidence="12 13">
    <name type="scientific">Viridothelium virens</name>
    <name type="common">Speckled blister lichen</name>
    <name type="synonym">Trypethelium virens</name>
    <dbReference type="NCBI Taxonomy" id="1048519"/>
    <lineage>
        <taxon>Eukaryota</taxon>
        <taxon>Fungi</taxon>
        <taxon>Dikarya</taxon>
        <taxon>Ascomycota</taxon>
        <taxon>Pezizomycotina</taxon>
        <taxon>Dothideomycetes</taxon>
        <taxon>Dothideomycetes incertae sedis</taxon>
        <taxon>Trypetheliales</taxon>
        <taxon>Trypetheliaceae</taxon>
        <taxon>Viridothelium</taxon>
    </lineage>
</organism>
<dbReference type="InterPro" id="IPR000727">
    <property type="entry name" value="T_SNARE_dom"/>
</dbReference>
<dbReference type="AlphaFoldDB" id="A0A6A6GWN5"/>
<dbReference type="OrthoDB" id="244190at2759"/>
<dbReference type="EMBL" id="ML991846">
    <property type="protein sequence ID" value="KAF2230196.1"/>
    <property type="molecule type" value="Genomic_DNA"/>
</dbReference>
<evidence type="ECO:0000256" key="5">
    <source>
        <dbReference type="ARBA" id="ARBA00022927"/>
    </source>
</evidence>
<keyword evidence="3" id="KW-0813">Transport</keyword>
<dbReference type="GO" id="GO:0061025">
    <property type="term" value="P:membrane fusion"/>
    <property type="evidence" value="ECO:0007669"/>
    <property type="project" value="UniProtKB-ARBA"/>
</dbReference>
<keyword evidence="6 10" id="KW-1133">Transmembrane helix</keyword>
<dbReference type="GO" id="GO:0016020">
    <property type="term" value="C:membrane"/>
    <property type="evidence" value="ECO:0007669"/>
    <property type="project" value="UniProtKB-SubCell"/>
</dbReference>
<dbReference type="Gene3D" id="1.20.5.110">
    <property type="match status" value="1"/>
</dbReference>
<dbReference type="CDD" id="cd15859">
    <property type="entry name" value="SNARE_SYN8"/>
    <property type="match status" value="1"/>
</dbReference>
<feature type="region of interest" description="Disordered" evidence="9">
    <location>
        <begin position="85"/>
        <end position="172"/>
    </location>
</feature>
<dbReference type="PANTHER" id="PTHR12791">
    <property type="entry name" value="GOLGI SNARE BET1-RELATED"/>
    <property type="match status" value="1"/>
</dbReference>
<feature type="compositionally biased region" description="Low complexity" evidence="9">
    <location>
        <begin position="88"/>
        <end position="103"/>
    </location>
</feature>
<evidence type="ECO:0000256" key="4">
    <source>
        <dbReference type="ARBA" id="ARBA00022692"/>
    </source>
</evidence>
<reference evidence="12" key="1">
    <citation type="journal article" date="2020" name="Stud. Mycol.">
        <title>101 Dothideomycetes genomes: a test case for predicting lifestyles and emergence of pathogens.</title>
        <authorList>
            <person name="Haridas S."/>
            <person name="Albert R."/>
            <person name="Binder M."/>
            <person name="Bloem J."/>
            <person name="Labutti K."/>
            <person name="Salamov A."/>
            <person name="Andreopoulos B."/>
            <person name="Baker S."/>
            <person name="Barry K."/>
            <person name="Bills G."/>
            <person name="Bluhm B."/>
            <person name="Cannon C."/>
            <person name="Castanera R."/>
            <person name="Culley D."/>
            <person name="Daum C."/>
            <person name="Ezra D."/>
            <person name="Gonzalez J."/>
            <person name="Henrissat B."/>
            <person name="Kuo A."/>
            <person name="Liang C."/>
            <person name="Lipzen A."/>
            <person name="Lutzoni F."/>
            <person name="Magnuson J."/>
            <person name="Mondo S."/>
            <person name="Nolan M."/>
            <person name="Ohm R."/>
            <person name="Pangilinan J."/>
            <person name="Park H.-J."/>
            <person name="Ramirez L."/>
            <person name="Alfaro M."/>
            <person name="Sun H."/>
            <person name="Tritt A."/>
            <person name="Yoshinaga Y."/>
            <person name="Zwiers L.-H."/>
            <person name="Turgeon B."/>
            <person name="Goodwin S."/>
            <person name="Spatafora J."/>
            <person name="Crous P."/>
            <person name="Grigoriev I."/>
        </authorList>
    </citation>
    <scope>NUCLEOTIDE SEQUENCE</scope>
    <source>
        <strain evidence="12">Tuck. ex Michener</strain>
    </source>
</reference>
<comment type="subcellular location">
    <subcellularLocation>
        <location evidence="2">Endomembrane system</location>
    </subcellularLocation>
    <subcellularLocation>
        <location evidence="1">Membrane</location>
        <topology evidence="1">Single-pass membrane protein</topology>
    </subcellularLocation>
</comment>
<dbReference type="SMART" id="SM00397">
    <property type="entry name" value="t_SNARE"/>
    <property type="match status" value="1"/>
</dbReference>
<feature type="transmembrane region" description="Helical" evidence="10">
    <location>
        <begin position="277"/>
        <end position="296"/>
    </location>
</feature>
<evidence type="ECO:0000256" key="8">
    <source>
        <dbReference type="ARBA" id="ARBA00023136"/>
    </source>
</evidence>
<gene>
    <name evidence="12" type="ORF">EV356DRAFT_561680</name>
</gene>
<evidence type="ECO:0000256" key="1">
    <source>
        <dbReference type="ARBA" id="ARBA00004167"/>
    </source>
</evidence>
<keyword evidence="13" id="KW-1185">Reference proteome</keyword>
<dbReference type="GO" id="GO:0005768">
    <property type="term" value="C:endosome"/>
    <property type="evidence" value="ECO:0007669"/>
    <property type="project" value="UniProtKB-ARBA"/>
</dbReference>
<proteinExistence type="predicted"/>
<evidence type="ECO:0000256" key="7">
    <source>
        <dbReference type="ARBA" id="ARBA00023054"/>
    </source>
</evidence>
<feature type="compositionally biased region" description="Low complexity" evidence="9">
    <location>
        <begin position="153"/>
        <end position="170"/>
    </location>
</feature>
<keyword evidence="8 10" id="KW-0472">Membrane</keyword>
<evidence type="ECO:0000313" key="13">
    <source>
        <dbReference type="Proteomes" id="UP000800092"/>
    </source>
</evidence>
<evidence type="ECO:0000256" key="10">
    <source>
        <dbReference type="SAM" id="Phobius"/>
    </source>
</evidence>
<feature type="region of interest" description="Disordered" evidence="9">
    <location>
        <begin position="178"/>
        <end position="197"/>
    </location>
</feature>
<sequence>MSSTNPSQLLLLADHIKLSILERQRAQSLNLEGDQQDGHISRSLETLREGIESLEREQGDLGSSDNASQVSSLRTQYLDLQSQFQGWPTTTPSNTITSPNDPSLSSDFTAAQRTAPKTSASKRHHHPRTSSLKRTSHHRTSSPLPKSVRFTDSPPSHTPSSTSSSNSSSPDRARAALFPYHDDPSASDPPAPDQSDLSNQQIHAYHSRVLAEQDAQLDTLGASIGRQRELSIQIGDELEGHVALLDEVEEGVDRHQGQLDRARRRLGGVARRARENWGMTIIGILIVVLVLLIIILK</sequence>
<keyword evidence="5" id="KW-0653">Protein transport</keyword>
<evidence type="ECO:0000256" key="3">
    <source>
        <dbReference type="ARBA" id="ARBA00022448"/>
    </source>
</evidence>
<evidence type="ECO:0000313" key="12">
    <source>
        <dbReference type="EMBL" id="KAF2230196.1"/>
    </source>
</evidence>
<evidence type="ECO:0000256" key="6">
    <source>
        <dbReference type="ARBA" id="ARBA00022989"/>
    </source>
</evidence>
<name>A0A6A6GWN5_VIRVR</name>
<feature type="domain" description="T-SNARE coiled-coil homology" evidence="11">
    <location>
        <begin position="207"/>
        <end position="269"/>
    </location>
</feature>
<evidence type="ECO:0000259" key="11">
    <source>
        <dbReference type="PROSITE" id="PS50192"/>
    </source>
</evidence>
<evidence type="ECO:0000256" key="2">
    <source>
        <dbReference type="ARBA" id="ARBA00004308"/>
    </source>
</evidence>
<dbReference type="Proteomes" id="UP000800092">
    <property type="component" value="Unassembled WGS sequence"/>
</dbReference>
<dbReference type="SUPFAM" id="SSF58038">
    <property type="entry name" value="SNARE fusion complex"/>
    <property type="match status" value="1"/>
</dbReference>
<dbReference type="GO" id="GO:0006896">
    <property type="term" value="P:Golgi to vacuole transport"/>
    <property type="evidence" value="ECO:0007669"/>
    <property type="project" value="UniProtKB-ARBA"/>
</dbReference>
<dbReference type="PROSITE" id="PS50192">
    <property type="entry name" value="T_SNARE"/>
    <property type="match status" value="1"/>
</dbReference>
<feature type="compositionally biased region" description="Polar residues" evidence="9">
    <location>
        <begin position="104"/>
        <end position="119"/>
    </location>
</feature>
<dbReference type="GO" id="GO:0015031">
    <property type="term" value="P:protein transport"/>
    <property type="evidence" value="ECO:0007669"/>
    <property type="project" value="UniProtKB-KW"/>
</dbReference>
<protein>
    <recommendedName>
        <fullName evidence="11">t-SNARE coiled-coil homology domain-containing protein</fullName>
    </recommendedName>
</protein>
<keyword evidence="7" id="KW-0175">Coiled coil</keyword>
<evidence type="ECO:0000256" key="9">
    <source>
        <dbReference type="SAM" id="MobiDB-lite"/>
    </source>
</evidence>